<dbReference type="SUPFAM" id="SSF51316">
    <property type="entry name" value="Mss4-like"/>
    <property type="match status" value="1"/>
</dbReference>
<reference evidence="7" key="1">
    <citation type="journal article" date="2019" name="Int. J. Syst. Evol. Microbiol.">
        <title>The Global Catalogue of Microorganisms (GCM) 10K type strain sequencing project: providing services to taxonomists for standard genome sequencing and annotation.</title>
        <authorList>
            <consortium name="The Broad Institute Genomics Platform"/>
            <consortium name="The Broad Institute Genome Sequencing Center for Infectious Disease"/>
            <person name="Wu L."/>
            <person name="Ma J."/>
        </authorList>
    </citation>
    <scope>NUCLEOTIDE SEQUENCE [LARGE SCALE GENOMIC DNA]</scope>
    <source>
        <strain evidence="7">KCTC 42456</strain>
    </source>
</reference>
<comment type="catalytic activity">
    <reaction evidence="3">
        <text>L-methionyl-[protein] + [thioredoxin]-disulfide + H2O = L-methionyl-(R)-S-oxide-[protein] + [thioredoxin]-dithiol</text>
        <dbReference type="Rhea" id="RHEA:24164"/>
        <dbReference type="Rhea" id="RHEA-COMP:10698"/>
        <dbReference type="Rhea" id="RHEA-COMP:10700"/>
        <dbReference type="Rhea" id="RHEA-COMP:12313"/>
        <dbReference type="Rhea" id="RHEA-COMP:12314"/>
        <dbReference type="ChEBI" id="CHEBI:15377"/>
        <dbReference type="ChEBI" id="CHEBI:16044"/>
        <dbReference type="ChEBI" id="CHEBI:29950"/>
        <dbReference type="ChEBI" id="CHEBI:45764"/>
        <dbReference type="ChEBI" id="CHEBI:50058"/>
        <dbReference type="EC" id="1.8.4.12"/>
    </reaction>
</comment>
<name>A0ABW5TSK3_9SPHI</name>
<dbReference type="RefSeq" id="WP_379047841.1">
    <property type="nucleotide sequence ID" value="NZ_JBHSKW010000068.1"/>
</dbReference>
<comment type="caution">
    <text evidence="6">The sequence shown here is derived from an EMBL/GenBank/DDBJ whole genome shotgun (WGS) entry which is preliminary data.</text>
</comment>
<evidence type="ECO:0000256" key="4">
    <source>
        <dbReference type="SAM" id="SignalP"/>
    </source>
</evidence>
<dbReference type="Proteomes" id="UP001597546">
    <property type="component" value="Unassembled WGS sequence"/>
</dbReference>
<keyword evidence="2 6" id="KW-0560">Oxidoreductase</keyword>
<evidence type="ECO:0000313" key="6">
    <source>
        <dbReference type="EMBL" id="MFD2732232.1"/>
    </source>
</evidence>
<dbReference type="EMBL" id="JBHULV010000038">
    <property type="protein sequence ID" value="MFD2732232.1"/>
    <property type="molecule type" value="Genomic_DNA"/>
</dbReference>
<accession>A0ABW5TSK3</accession>
<keyword evidence="7" id="KW-1185">Reference proteome</keyword>
<feature type="chain" id="PRO_5046047969" description="peptide-methionine (R)-S-oxide reductase" evidence="4">
    <location>
        <begin position="19"/>
        <end position="170"/>
    </location>
</feature>
<dbReference type="Gene3D" id="2.170.150.20">
    <property type="entry name" value="Peptide methionine sulfoxide reductase"/>
    <property type="match status" value="1"/>
</dbReference>
<gene>
    <name evidence="6" type="primary">msrB</name>
    <name evidence="6" type="ORF">ACFSSE_11010</name>
</gene>
<dbReference type="PROSITE" id="PS51257">
    <property type="entry name" value="PROKAR_LIPOPROTEIN"/>
    <property type="match status" value="1"/>
</dbReference>
<evidence type="ECO:0000259" key="5">
    <source>
        <dbReference type="PROSITE" id="PS51790"/>
    </source>
</evidence>
<evidence type="ECO:0000256" key="2">
    <source>
        <dbReference type="ARBA" id="ARBA00023002"/>
    </source>
</evidence>
<dbReference type="GO" id="GO:0033743">
    <property type="term" value="F:peptide-methionine (R)-S-oxide reductase activity"/>
    <property type="evidence" value="ECO:0007669"/>
    <property type="project" value="UniProtKB-EC"/>
</dbReference>
<evidence type="ECO:0000256" key="1">
    <source>
        <dbReference type="ARBA" id="ARBA00012499"/>
    </source>
</evidence>
<dbReference type="InterPro" id="IPR002579">
    <property type="entry name" value="Met_Sox_Rdtase_MsrB_dom"/>
</dbReference>
<dbReference type="PANTHER" id="PTHR10173:SF52">
    <property type="entry name" value="METHIONINE-R-SULFOXIDE REDUCTASE B1"/>
    <property type="match status" value="1"/>
</dbReference>
<proteinExistence type="predicted"/>
<dbReference type="PANTHER" id="PTHR10173">
    <property type="entry name" value="METHIONINE SULFOXIDE REDUCTASE"/>
    <property type="match status" value="1"/>
</dbReference>
<dbReference type="Pfam" id="PF01641">
    <property type="entry name" value="SelR"/>
    <property type="match status" value="1"/>
</dbReference>
<dbReference type="EC" id="1.8.4.12" evidence="1"/>
<sequence>MKKLKFILFSVLAISTLAACGQTKKSSSENAGILEDKKGKFPIEKTESEWRTLLGPAAFEVMVKEGTEPAFKNEYYNNHKKGIYVSAATGEPLFSSEDKFDSGTGWPSFTKPINEKAIIWTKDTSYGMTRNEIIEAKTGLHLGHVFNDGPGPTGLRYCINSAALKFIEAK</sequence>
<dbReference type="NCBIfam" id="TIGR00357">
    <property type="entry name" value="peptide-methionine (R)-S-oxide reductase MsrB"/>
    <property type="match status" value="1"/>
</dbReference>
<feature type="domain" description="MsrB" evidence="5">
    <location>
        <begin position="47"/>
        <end position="169"/>
    </location>
</feature>
<evidence type="ECO:0000256" key="3">
    <source>
        <dbReference type="ARBA" id="ARBA00048488"/>
    </source>
</evidence>
<organism evidence="6 7">
    <name type="scientific">Pedobacter alpinus</name>
    <dbReference type="NCBI Taxonomy" id="1590643"/>
    <lineage>
        <taxon>Bacteria</taxon>
        <taxon>Pseudomonadati</taxon>
        <taxon>Bacteroidota</taxon>
        <taxon>Sphingobacteriia</taxon>
        <taxon>Sphingobacteriales</taxon>
        <taxon>Sphingobacteriaceae</taxon>
        <taxon>Pedobacter</taxon>
    </lineage>
</organism>
<dbReference type="InterPro" id="IPR028427">
    <property type="entry name" value="Met_Sox_Rdtase_MsrB"/>
</dbReference>
<feature type="signal peptide" evidence="4">
    <location>
        <begin position="1"/>
        <end position="18"/>
    </location>
</feature>
<evidence type="ECO:0000313" key="7">
    <source>
        <dbReference type="Proteomes" id="UP001597546"/>
    </source>
</evidence>
<protein>
    <recommendedName>
        <fullName evidence="1">peptide-methionine (R)-S-oxide reductase</fullName>
        <ecNumber evidence="1">1.8.4.12</ecNumber>
    </recommendedName>
</protein>
<keyword evidence="4" id="KW-0732">Signal</keyword>
<dbReference type="PROSITE" id="PS51790">
    <property type="entry name" value="MSRB"/>
    <property type="match status" value="1"/>
</dbReference>
<dbReference type="InterPro" id="IPR011057">
    <property type="entry name" value="Mss4-like_sf"/>
</dbReference>